<evidence type="ECO:0000313" key="2">
    <source>
        <dbReference type="EMBL" id="EFH69851.1"/>
    </source>
</evidence>
<dbReference type="HOGENOM" id="CLU_2834587_0_0_1"/>
<accession>D7KEN5</accession>
<sequence>MILPLSQGFLTDHEQALETLYADDAENSRHFNICLNMMATRIATVFASLKVYTFYTHSPKGDSLRL</sequence>
<gene>
    <name evidence="1" type="ORF">ARALYDRAFT_890527</name>
    <name evidence="2" type="ORF">ARALYDRAFT_890530</name>
</gene>
<keyword evidence="3" id="KW-1185">Reference proteome</keyword>
<dbReference type="EMBL" id="GL348713">
    <property type="protein sequence ID" value="EFH69851.1"/>
    <property type="molecule type" value="Genomic_DNA"/>
</dbReference>
<name>D7KEN5_ARALL</name>
<evidence type="ECO:0000313" key="1">
    <source>
        <dbReference type="EMBL" id="EFH69849.1"/>
    </source>
</evidence>
<reference evidence="1" key="1">
    <citation type="submission" date="2009-11" db="EMBL/GenBank/DDBJ databases">
        <authorList>
            <consortium name="US DOE Joint Genome Institute (JGI-PGF)"/>
            <person name="Ottilar R."/>
            <person name="Schmutz J."/>
            <person name="Salamov A."/>
            <person name="Cheng J.F."/>
            <person name="Lucas S."/>
            <person name="Pitluck S."/>
            <person name="Gundlach H."/>
            <person name="Guo Y."/>
            <person name="Haberer G."/>
            <person name="Nasrallah J."/>
            <person name="Mayer K.F.X."/>
            <person name="van de Peer Y."/>
            <person name="Weigel D."/>
            <person name="Grigoriev I.V."/>
        </authorList>
    </citation>
    <scope>NUCLEOTIDE SEQUENCE</scope>
</reference>
<dbReference type="EMBL" id="GL348713">
    <property type="protein sequence ID" value="EFH69849.1"/>
    <property type="molecule type" value="Genomic_DNA"/>
</dbReference>
<reference evidence="1" key="2">
    <citation type="submission" date="2010-06" db="EMBL/GenBank/DDBJ databases">
        <title>The basis of rapid genome size change in Arabidopsis.</title>
        <authorList>
            <consortium name="US DOE Joint Genome Institute (JGI-PGF)"/>
            <person name="Bakker E."/>
            <person name="Bergelson J."/>
            <person name="Cheng J.Fang."/>
            <person name="Clark R.M."/>
            <person name="Fawcett J."/>
            <person name="Gaut B."/>
            <person name="Grigoriev I."/>
            <person name="Gundlach H."/>
            <person name="Guo Y."/>
            <person name="Haberer G."/>
            <person name="Hollister J."/>
            <person name="Hu T.T."/>
            <person name="Mayer K.F.X."/>
            <person name="Nasrallah J."/>
            <person name="Nordborg M."/>
            <person name="Otillar R."/>
            <person name="Pattyn P."/>
            <person name="Schmutz J."/>
            <person name="Spannagl M."/>
            <person name="van de Peer Y."/>
            <person name="Wang X."/>
            <person name="Weigel D."/>
            <person name="Yang L."/>
        </authorList>
    </citation>
    <scope>NUCLEOTIDE SEQUENCE</scope>
</reference>
<organism evidence="3">
    <name type="scientific">Arabidopsis lyrata subsp. lyrata</name>
    <name type="common">Lyre-leaved rock-cress</name>
    <dbReference type="NCBI Taxonomy" id="81972"/>
    <lineage>
        <taxon>Eukaryota</taxon>
        <taxon>Viridiplantae</taxon>
        <taxon>Streptophyta</taxon>
        <taxon>Embryophyta</taxon>
        <taxon>Tracheophyta</taxon>
        <taxon>Spermatophyta</taxon>
        <taxon>Magnoliopsida</taxon>
        <taxon>eudicotyledons</taxon>
        <taxon>Gunneridae</taxon>
        <taxon>Pentapetalae</taxon>
        <taxon>rosids</taxon>
        <taxon>malvids</taxon>
        <taxon>Brassicales</taxon>
        <taxon>Brassicaceae</taxon>
        <taxon>Camelineae</taxon>
        <taxon>Arabidopsis</taxon>
    </lineage>
</organism>
<reference evidence="3" key="3">
    <citation type="journal article" date="2011" name="Nat. Genet.">
        <title>The Arabidopsis lyrata genome sequence and the basis of rapid genome size change.</title>
        <authorList>
            <person name="Hu T.T."/>
            <person name="Pattyn P."/>
            <person name="Bakker E.G."/>
            <person name="Cao J."/>
            <person name="Cheng J.-F."/>
            <person name="Clark R.M."/>
            <person name="Fahlgren N."/>
            <person name="Fawcett J.A."/>
            <person name="Grimwood J."/>
            <person name="Gundlach H."/>
            <person name="Haberer G."/>
            <person name="Hollister J.D."/>
            <person name="Ossowski S."/>
            <person name="Ottilar R.P."/>
            <person name="Salamov A.A."/>
            <person name="Schneeberger K."/>
            <person name="Spannagl M."/>
            <person name="Wang X."/>
            <person name="Yang L."/>
            <person name="Nasrallah M.E."/>
            <person name="Bergelson J."/>
            <person name="Carrington J.C."/>
            <person name="Gaut B.S."/>
            <person name="Schmutz J."/>
            <person name="Mayer K.F.X."/>
            <person name="Van de Peer Y."/>
            <person name="Grigoriev I.V."/>
            <person name="Nordborg M."/>
            <person name="Weigel D."/>
            <person name="Guo Y.-L."/>
        </authorList>
    </citation>
    <scope>NUCLEOTIDE SEQUENCE [LARGE SCALE GENOMIC DNA]</scope>
    <source>
        <strain evidence="3">cv. MN47</strain>
    </source>
</reference>
<proteinExistence type="predicted"/>
<dbReference type="Proteomes" id="UP000008694">
    <property type="component" value="Unassembled WGS sequence"/>
</dbReference>
<dbReference type="STRING" id="81972.D7KEN5"/>
<dbReference type="AlphaFoldDB" id="D7KEN5"/>
<dbReference type="Gramene" id="scaffold_103324.1">
    <property type="protein sequence ID" value="scaffold_103324.1"/>
    <property type="gene ID" value="scaffold_103324.1"/>
</dbReference>
<dbReference type="eggNOG" id="KOG1300">
    <property type="taxonomic scope" value="Eukaryota"/>
</dbReference>
<evidence type="ECO:0000313" key="3">
    <source>
        <dbReference type="Proteomes" id="UP000008694"/>
    </source>
</evidence>
<protein>
    <submittedName>
        <fullName evidence="1">Uncharacterized protein</fullName>
    </submittedName>
</protein>
<dbReference type="Gramene" id="scaffold_103321.1">
    <property type="protein sequence ID" value="scaffold_103321.1"/>
    <property type="gene ID" value="scaffold_103321.1"/>
</dbReference>